<dbReference type="Gene3D" id="3.30.70.960">
    <property type="entry name" value="SEA domain"/>
    <property type="match status" value="1"/>
</dbReference>
<dbReference type="InterPro" id="IPR000082">
    <property type="entry name" value="SEA_dom"/>
</dbReference>
<sequence length="191" mass="20000">MPLPGNASTPPITNNVTTALDMVYSEQYGSSFNRIVINSFSQGSVVVDADVIFNDVTTLPNATLSQTFTSDLSDSSSTAYKTLAETVISEVNNAAQKLYGSSFLRSIMNKFTQGSVKVDMTLVFTNKTSTPTASDATSTFSTALSSSSLDVVQGSVSAQSTSTSSSPPRPTMGSLVVFSLTLLAVALTMTN</sequence>
<protein>
    <recommendedName>
        <fullName evidence="1">SEA domain-containing protein</fullName>
    </recommendedName>
</protein>
<keyword evidence="3" id="KW-1185">Reference proteome</keyword>
<dbReference type="Proteomes" id="UP001335648">
    <property type="component" value="Unassembled WGS sequence"/>
</dbReference>
<gene>
    <name evidence="2" type="ORF">CesoFtcFv8_009054</name>
</gene>
<evidence type="ECO:0000259" key="1">
    <source>
        <dbReference type="PROSITE" id="PS50024"/>
    </source>
</evidence>
<dbReference type="InterPro" id="IPR036364">
    <property type="entry name" value="SEA_dom_sf"/>
</dbReference>
<dbReference type="SUPFAM" id="SSF82671">
    <property type="entry name" value="SEA domain"/>
    <property type="match status" value="1"/>
</dbReference>
<dbReference type="PROSITE" id="PS50024">
    <property type="entry name" value="SEA"/>
    <property type="match status" value="1"/>
</dbReference>
<evidence type="ECO:0000313" key="2">
    <source>
        <dbReference type="EMBL" id="KAK5899592.1"/>
    </source>
</evidence>
<evidence type="ECO:0000313" key="3">
    <source>
        <dbReference type="Proteomes" id="UP001335648"/>
    </source>
</evidence>
<comment type="caution">
    <text evidence="2">The sequence shown here is derived from an EMBL/GenBank/DDBJ whole genome shotgun (WGS) entry which is preliminary data.</text>
</comment>
<organism evidence="2 3">
    <name type="scientific">Champsocephalus esox</name>
    <name type="common">pike icefish</name>
    <dbReference type="NCBI Taxonomy" id="159716"/>
    <lineage>
        <taxon>Eukaryota</taxon>
        <taxon>Metazoa</taxon>
        <taxon>Chordata</taxon>
        <taxon>Craniata</taxon>
        <taxon>Vertebrata</taxon>
        <taxon>Euteleostomi</taxon>
        <taxon>Actinopterygii</taxon>
        <taxon>Neopterygii</taxon>
        <taxon>Teleostei</taxon>
        <taxon>Neoteleostei</taxon>
        <taxon>Acanthomorphata</taxon>
        <taxon>Eupercaria</taxon>
        <taxon>Perciformes</taxon>
        <taxon>Notothenioidei</taxon>
        <taxon>Channichthyidae</taxon>
        <taxon>Champsocephalus</taxon>
    </lineage>
</organism>
<reference evidence="2 3" key="1">
    <citation type="journal article" date="2023" name="Mol. Biol. Evol.">
        <title>Genomics of Secondarily Temperate Adaptation in the Only Non-Antarctic Icefish.</title>
        <authorList>
            <person name="Rivera-Colon A.G."/>
            <person name="Rayamajhi N."/>
            <person name="Minhas B.F."/>
            <person name="Madrigal G."/>
            <person name="Bilyk K.T."/>
            <person name="Yoon V."/>
            <person name="Hune M."/>
            <person name="Gregory S."/>
            <person name="Cheng C.H.C."/>
            <person name="Catchen J.M."/>
        </authorList>
    </citation>
    <scope>NUCLEOTIDE SEQUENCE [LARGE SCALE GENOMIC DNA]</scope>
    <source>
        <strain evidence="2">JC2023a</strain>
    </source>
</reference>
<proteinExistence type="predicted"/>
<accession>A0AAN8C9P4</accession>
<feature type="domain" description="SEA" evidence="1">
    <location>
        <begin position="49"/>
        <end position="163"/>
    </location>
</feature>
<name>A0AAN8C9P4_9TELE</name>
<dbReference type="Pfam" id="PF01390">
    <property type="entry name" value="SEA"/>
    <property type="match status" value="1"/>
</dbReference>
<dbReference type="EMBL" id="JAULUE010002052">
    <property type="protein sequence ID" value="KAK5899592.1"/>
    <property type="molecule type" value="Genomic_DNA"/>
</dbReference>
<dbReference type="AlphaFoldDB" id="A0AAN8C9P4"/>